<gene>
    <name evidence="2" type="ORF">JCM19296_756</name>
    <name evidence="3" type="ORF">JCM19314_3083</name>
</gene>
<keyword evidence="1" id="KW-0812">Transmembrane</keyword>
<dbReference type="EMBL" id="BBLG01000001">
    <property type="protein sequence ID" value="GAK75178.1"/>
    <property type="molecule type" value="Genomic_DNA"/>
</dbReference>
<evidence type="ECO:0000313" key="3">
    <source>
        <dbReference type="EMBL" id="GAK99052.1"/>
    </source>
</evidence>
<keyword evidence="1" id="KW-1133">Transmembrane helix</keyword>
<reference evidence="4 5" key="1">
    <citation type="journal article" date="2014" name="Genome Announc.">
        <title>Draft Genome Sequences of Marine Flavobacterium Nonlabens Strains NR17, NR24, NR27, NR32, NR33, and Ara13.</title>
        <authorList>
            <person name="Nakanishi M."/>
            <person name="Meirelles P."/>
            <person name="Suzuki R."/>
            <person name="Takatani N."/>
            <person name="Mino S."/>
            <person name="Suda W."/>
            <person name="Oshima K."/>
            <person name="Hattori M."/>
            <person name="Ohkuma M."/>
            <person name="Hosokawa M."/>
            <person name="Miyashita K."/>
            <person name="Thompson F.L."/>
            <person name="Niwa A."/>
            <person name="Sawabe T."/>
            <person name="Sawabe T."/>
        </authorList>
    </citation>
    <scope>NUCLEOTIDE SEQUENCE [LARGE SCALE GENOMIC DNA]</scope>
    <source>
        <strain evidence="2">JCM 19296</strain>
        <strain evidence="3">JCM 19314</strain>
        <strain evidence="4">JCM19296</strain>
        <strain evidence="5">JCM19314</strain>
    </source>
</reference>
<dbReference type="Proteomes" id="UP000028980">
    <property type="component" value="Unassembled WGS sequence"/>
</dbReference>
<sequence>MALAAASIIFNATKLDFSNLFKGDSQIAVISILASLCVLILLAILQVSLKIKDKHEKR</sequence>
<accession>A0A081D8D2</accession>
<protein>
    <submittedName>
        <fullName evidence="2">Uncharacterized protein</fullName>
    </submittedName>
</protein>
<name>A0A081D8D2_NONUL</name>
<dbReference type="AlphaFoldDB" id="A0A081D8D2"/>
<dbReference type="EMBL" id="BBMM01000001">
    <property type="protein sequence ID" value="GAK99052.1"/>
    <property type="molecule type" value="Genomic_DNA"/>
</dbReference>
<evidence type="ECO:0000313" key="4">
    <source>
        <dbReference type="Proteomes" id="UP000028980"/>
    </source>
</evidence>
<feature type="transmembrane region" description="Helical" evidence="1">
    <location>
        <begin position="27"/>
        <end position="49"/>
    </location>
</feature>
<evidence type="ECO:0000313" key="5">
    <source>
        <dbReference type="Proteomes" id="UP000029226"/>
    </source>
</evidence>
<proteinExistence type="predicted"/>
<evidence type="ECO:0000256" key="1">
    <source>
        <dbReference type="SAM" id="Phobius"/>
    </source>
</evidence>
<comment type="caution">
    <text evidence="2">The sequence shown here is derived from an EMBL/GenBank/DDBJ whole genome shotgun (WGS) entry which is preliminary data.</text>
</comment>
<keyword evidence="1" id="KW-0472">Membrane</keyword>
<dbReference type="Proteomes" id="UP000029226">
    <property type="component" value="Unassembled WGS sequence"/>
</dbReference>
<organism evidence="2 4">
    <name type="scientific">Nonlabens ulvanivorans</name>
    <name type="common">Persicivirga ulvanivorans</name>
    <dbReference type="NCBI Taxonomy" id="906888"/>
    <lineage>
        <taxon>Bacteria</taxon>
        <taxon>Pseudomonadati</taxon>
        <taxon>Bacteroidota</taxon>
        <taxon>Flavobacteriia</taxon>
        <taxon>Flavobacteriales</taxon>
        <taxon>Flavobacteriaceae</taxon>
        <taxon>Nonlabens</taxon>
    </lineage>
</organism>
<evidence type="ECO:0000313" key="2">
    <source>
        <dbReference type="EMBL" id="GAK75178.1"/>
    </source>
</evidence>